<dbReference type="InterPro" id="IPR004360">
    <property type="entry name" value="Glyas_Fos-R_dOase_dom"/>
</dbReference>
<keyword evidence="3" id="KW-1185">Reference proteome</keyword>
<dbReference type="Gene3D" id="3.10.180.10">
    <property type="entry name" value="2,3-Dihydroxybiphenyl 1,2-Dioxygenase, domain 1"/>
    <property type="match status" value="2"/>
</dbReference>
<dbReference type="PANTHER" id="PTHR43279">
    <property type="entry name" value="CATECHOL-2,3-DIOXYGENASE"/>
    <property type="match status" value="1"/>
</dbReference>
<sequence length="283" mass="31464">MTFHNEPNVYVNQVQLKVTELERSLTFYKEIIGLKVLSQTEESAILTADGKTPLVTIIEPDNVTPKEPRRTGLYHFALLLPSRADLAACLKHLVESGYPLQGASDHLVSEAIYLGDPDGNGIEIYADRPAEKWEWMNDSIEMGTVALDVEDLFSQWNGEKWQGLPAGTIMGHIHLHVANLHEAEQFYCEGLGFEIVTRYGGQALFISTGRYHHHIGLNTWNGLGAPAPSEKSAGLEHYTLVFPSDDERQKAVERLEKLNISVEVVKKGLHVKDPSGTQIILAV</sequence>
<protein>
    <submittedName>
        <fullName evidence="2">VOC family protein</fullName>
    </submittedName>
</protein>
<dbReference type="CDD" id="cd16359">
    <property type="entry name" value="VOC_BsCatE_like_C"/>
    <property type="match status" value="1"/>
</dbReference>
<accession>A0A4U1CZI0</accession>
<dbReference type="RefSeq" id="WP_136833331.1">
    <property type="nucleotide sequence ID" value="NZ_SWBM01000007.1"/>
</dbReference>
<evidence type="ECO:0000313" key="2">
    <source>
        <dbReference type="EMBL" id="TKC14858.1"/>
    </source>
</evidence>
<proteinExistence type="predicted"/>
<name>A0A4U1CZI0_9BACI</name>
<dbReference type="InterPro" id="IPR037523">
    <property type="entry name" value="VOC_core"/>
</dbReference>
<dbReference type="SUPFAM" id="SSF54593">
    <property type="entry name" value="Glyoxalase/Bleomycin resistance protein/Dihydroxybiphenyl dioxygenase"/>
    <property type="match status" value="2"/>
</dbReference>
<dbReference type="EMBL" id="SWBM01000007">
    <property type="protein sequence ID" value="TKC14858.1"/>
    <property type="molecule type" value="Genomic_DNA"/>
</dbReference>
<dbReference type="Proteomes" id="UP000307756">
    <property type="component" value="Unassembled WGS sequence"/>
</dbReference>
<dbReference type="OrthoDB" id="9792626at2"/>
<feature type="domain" description="VOC" evidence="1">
    <location>
        <begin position="10"/>
        <end position="127"/>
    </location>
</feature>
<dbReference type="PANTHER" id="PTHR43279:SF1">
    <property type="entry name" value="CATECHOL-2,3-DIOXYGENASE"/>
    <property type="match status" value="1"/>
</dbReference>
<dbReference type="PROSITE" id="PS51819">
    <property type="entry name" value="VOC"/>
    <property type="match status" value="2"/>
</dbReference>
<dbReference type="CDD" id="cd07255">
    <property type="entry name" value="VOC_BsCatE_like_N"/>
    <property type="match status" value="1"/>
</dbReference>
<organism evidence="2 3">
    <name type="scientific">Robertmurraya kyonggiensis</name>
    <dbReference type="NCBI Taxonomy" id="1037680"/>
    <lineage>
        <taxon>Bacteria</taxon>
        <taxon>Bacillati</taxon>
        <taxon>Bacillota</taxon>
        <taxon>Bacilli</taxon>
        <taxon>Bacillales</taxon>
        <taxon>Bacillaceae</taxon>
        <taxon>Robertmurraya</taxon>
    </lineage>
</organism>
<dbReference type="InterPro" id="IPR029068">
    <property type="entry name" value="Glyas_Bleomycin-R_OHBP_Dase"/>
</dbReference>
<feature type="domain" description="VOC" evidence="1">
    <location>
        <begin position="169"/>
        <end position="283"/>
    </location>
</feature>
<comment type="caution">
    <text evidence="2">The sequence shown here is derived from an EMBL/GenBank/DDBJ whole genome shotgun (WGS) entry which is preliminary data.</text>
</comment>
<dbReference type="Pfam" id="PF00903">
    <property type="entry name" value="Glyoxalase"/>
    <property type="match status" value="2"/>
</dbReference>
<dbReference type="AlphaFoldDB" id="A0A4U1CZI0"/>
<evidence type="ECO:0000313" key="3">
    <source>
        <dbReference type="Proteomes" id="UP000307756"/>
    </source>
</evidence>
<reference evidence="2 3" key="1">
    <citation type="journal article" date="2011" name="J. Microbiol.">
        <title>Bacillus kyonggiensis sp. nov., isolated from soil of a lettuce field.</title>
        <authorList>
            <person name="Dong K."/>
            <person name="Lee S."/>
        </authorList>
    </citation>
    <scope>NUCLEOTIDE SEQUENCE [LARGE SCALE GENOMIC DNA]</scope>
    <source>
        <strain evidence="2 3">NB22</strain>
    </source>
</reference>
<gene>
    <name evidence="2" type="ORF">FA727_20330</name>
</gene>
<evidence type="ECO:0000259" key="1">
    <source>
        <dbReference type="PROSITE" id="PS51819"/>
    </source>
</evidence>